<evidence type="ECO:0000259" key="2">
    <source>
        <dbReference type="Pfam" id="PF09361"/>
    </source>
</evidence>
<dbReference type="OrthoDB" id="8776541at2"/>
<sequence length="177" mass="19406">MNSFVDTVSPLAKEHMEARIAYFNDVALAVVNSTRQLAEANLQFGRDWLQQSANAWQQAVLTPAAERSEVAGPTAEAVVQALQSYQKQVAQVASDFQTSITDVMRQHVPQTTRTATALAEVVSHKAATETDQQWRINQTASRDLIDQASRFAQAATQNRAMQEPASMQSAEDSGNKN</sequence>
<accession>A0A1E7W8T8</accession>
<dbReference type="Proteomes" id="UP000175989">
    <property type="component" value="Unassembled WGS sequence"/>
</dbReference>
<feature type="region of interest" description="Disordered" evidence="1">
    <location>
        <begin position="154"/>
        <end position="177"/>
    </location>
</feature>
<evidence type="ECO:0000313" key="3">
    <source>
        <dbReference type="EMBL" id="OEZ92659.1"/>
    </source>
</evidence>
<keyword evidence="4" id="KW-1185">Reference proteome</keyword>
<dbReference type="AlphaFoldDB" id="A0A1E7W8T8"/>
<comment type="caution">
    <text evidence="3">The sequence shown here is derived from an EMBL/GenBank/DDBJ whole genome shotgun (WGS) entry which is preliminary data.</text>
</comment>
<protein>
    <recommendedName>
        <fullName evidence="2">Phasin domain-containing protein</fullName>
    </recommendedName>
</protein>
<dbReference type="Pfam" id="PF09361">
    <property type="entry name" value="Phasin_2"/>
    <property type="match status" value="1"/>
</dbReference>
<proteinExistence type="predicted"/>
<gene>
    <name evidence="3" type="ORF">DUPY_49180</name>
</gene>
<evidence type="ECO:0000256" key="1">
    <source>
        <dbReference type="SAM" id="MobiDB-lite"/>
    </source>
</evidence>
<dbReference type="EMBL" id="LROM01000147">
    <property type="protein sequence ID" value="OEZ92659.1"/>
    <property type="molecule type" value="Genomic_DNA"/>
</dbReference>
<name>A0A1E7W8T8_9BURK</name>
<evidence type="ECO:0000313" key="4">
    <source>
        <dbReference type="Proteomes" id="UP000175989"/>
    </source>
</evidence>
<dbReference type="RefSeq" id="WP_070251783.1">
    <property type="nucleotide sequence ID" value="NZ_LROM01000147.1"/>
</dbReference>
<reference evidence="4" key="1">
    <citation type="journal article" date="2016" name="Front. Microbiol.">
        <title>Molecular Keys to the Janthinobacterium and Duganella spp. Interaction with the Plant Pathogen Fusarium graminearum.</title>
        <authorList>
            <person name="Haack F.S."/>
            <person name="Poehlein A."/>
            <person name="Kroger C."/>
            <person name="Voigt C.A."/>
            <person name="Piepenbring M."/>
            <person name="Bode H.B."/>
            <person name="Daniel R."/>
            <person name="Schafer W."/>
            <person name="Streit W.R."/>
        </authorList>
    </citation>
    <scope>NUCLEOTIDE SEQUENCE [LARGE SCALE GENOMIC DNA]</scope>
    <source>
        <strain evidence="4">T54</strain>
    </source>
</reference>
<dbReference type="InterPro" id="IPR018968">
    <property type="entry name" value="Phasin"/>
</dbReference>
<organism evidence="3 4">
    <name type="scientific">Duganella phyllosphaerae</name>
    <dbReference type="NCBI Taxonomy" id="762836"/>
    <lineage>
        <taxon>Bacteria</taxon>
        <taxon>Pseudomonadati</taxon>
        <taxon>Pseudomonadota</taxon>
        <taxon>Betaproteobacteria</taxon>
        <taxon>Burkholderiales</taxon>
        <taxon>Oxalobacteraceae</taxon>
        <taxon>Telluria group</taxon>
        <taxon>Duganella</taxon>
    </lineage>
</organism>
<dbReference type="PATRIC" id="fig|762836.4.peg.5059"/>
<feature type="domain" description="Phasin" evidence="2">
    <location>
        <begin position="11"/>
        <end position="107"/>
    </location>
</feature>